<reference evidence="1 2" key="1">
    <citation type="submission" date="2019-02" db="EMBL/GenBank/DDBJ databases">
        <title>Deep-cultivation of Planctomycetes and their phenomic and genomic characterization uncovers novel biology.</title>
        <authorList>
            <person name="Wiegand S."/>
            <person name="Jogler M."/>
            <person name="Boedeker C."/>
            <person name="Pinto D."/>
            <person name="Vollmers J."/>
            <person name="Rivas-Marin E."/>
            <person name="Kohn T."/>
            <person name="Peeters S.H."/>
            <person name="Heuer A."/>
            <person name="Rast P."/>
            <person name="Oberbeckmann S."/>
            <person name="Bunk B."/>
            <person name="Jeske O."/>
            <person name="Meyerdierks A."/>
            <person name="Storesund J.E."/>
            <person name="Kallscheuer N."/>
            <person name="Luecker S."/>
            <person name="Lage O.M."/>
            <person name="Pohl T."/>
            <person name="Merkel B.J."/>
            <person name="Hornburger P."/>
            <person name="Mueller R.-W."/>
            <person name="Bruemmer F."/>
            <person name="Labrenz M."/>
            <person name="Spormann A.M."/>
            <person name="Op Den Camp H."/>
            <person name="Overmann J."/>
            <person name="Amann R."/>
            <person name="Jetten M.S.M."/>
            <person name="Mascher T."/>
            <person name="Medema M.H."/>
            <person name="Devos D.P."/>
            <person name="Kaster A.-K."/>
            <person name="Ovreas L."/>
            <person name="Rohde M."/>
            <person name="Galperin M.Y."/>
            <person name="Jogler C."/>
        </authorList>
    </citation>
    <scope>NUCLEOTIDE SEQUENCE [LARGE SCALE GENOMIC DNA]</scope>
    <source>
        <strain evidence="1 2">Pan54</strain>
    </source>
</reference>
<dbReference type="Proteomes" id="UP000316095">
    <property type="component" value="Unassembled WGS sequence"/>
</dbReference>
<dbReference type="AlphaFoldDB" id="A0A5C5X9V0"/>
<sequence>MIKQTIKAVRKKQHEIAQKFAAKQSQLKQSLTTANRELTRQLQRPQGPDIDRLAELQDQIQKAEVALRRTTNEQTNHQRLEIPDEQIIESLSQFDRLWSSISLKEQSRCLNLLIERVGYNGEDGTVAITLRPTGLEEFLQQTTTEEISV</sequence>
<name>A0A5C5X9V0_9PLAN</name>
<organism evidence="1 2">
    <name type="scientific">Rubinisphaera italica</name>
    <dbReference type="NCBI Taxonomy" id="2527969"/>
    <lineage>
        <taxon>Bacteria</taxon>
        <taxon>Pseudomonadati</taxon>
        <taxon>Planctomycetota</taxon>
        <taxon>Planctomycetia</taxon>
        <taxon>Planctomycetales</taxon>
        <taxon>Planctomycetaceae</taxon>
        <taxon>Rubinisphaera</taxon>
    </lineage>
</organism>
<evidence type="ECO:0000313" key="2">
    <source>
        <dbReference type="Proteomes" id="UP000316095"/>
    </source>
</evidence>
<evidence type="ECO:0008006" key="3">
    <source>
        <dbReference type="Google" id="ProtNLM"/>
    </source>
</evidence>
<keyword evidence="2" id="KW-1185">Reference proteome</keyword>
<accession>A0A5C5X9V0</accession>
<dbReference type="RefSeq" id="WP_242631199.1">
    <property type="nucleotide sequence ID" value="NZ_SJPG01000001.1"/>
</dbReference>
<gene>
    <name evidence="1" type="ORF">Pan54_04960</name>
</gene>
<proteinExistence type="predicted"/>
<evidence type="ECO:0000313" key="1">
    <source>
        <dbReference type="EMBL" id="TWT59786.1"/>
    </source>
</evidence>
<comment type="caution">
    <text evidence="1">The sequence shown here is derived from an EMBL/GenBank/DDBJ whole genome shotgun (WGS) entry which is preliminary data.</text>
</comment>
<dbReference type="EMBL" id="SJPG01000001">
    <property type="protein sequence ID" value="TWT59786.1"/>
    <property type="molecule type" value="Genomic_DNA"/>
</dbReference>
<protein>
    <recommendedName>
        <fullName evidence="3">Chromosome partition protein Smc</fullName>
    </recommendedName>
</protein>